<evidence type="ECO:0000256" key="1">
    <source>
        <dbReference type="SAM" id="Coils"/>
    </source>
</evidence>
<keyword evidence="1" id="KW-0175">Coiled coil</keyword>
<proteinExistence type="predicted"/>
<feature type="region of interest" description="Disordered" evidence="2">
    <location>
        <begin position="216"/>
        <end position="241"/>
    </location>
</feature>
<evidence type="ECO:0000313" key="3">
    <source>
        <dbReference type="EMBL" id="CAI5440351.1"/>
    </source>
</evidence>
<dbReference type="EMBL" id="CANHGI010000001">
    <property type="protein sequence ID" value="CAI5440351.1"/>
    <property type="molecule type" value="Genomic_DNA"/>
</dbReference>
<feature type="coiled-coil region" evidence="1">
    <location>
        <begin position="116"/>
        <end position="143"/>
    </location>
</feature>
<evidence type="ECO:0000313" key="4">
    <source>
        <dbReference type="Proteomes" id="UP001152747"/>
    </source>
</evidence>
<accession>A0A9P1MY52</accession>
<dbReference type="Proteomes" id="UP001152747">
    <property type="component" value="Unassembled WGS sequence"/>
</dbReference>
<name>A0A9P1MY52_9PELO</name>
<organism evidence="3 4">
    <name type="scientific">Caenorhabditis angaria</name>
    <dbReference type="NCBI Taxonomy" id="860376"/>
    <lineage>
        <taxon>Eukaryota</taxon>
        <taxon>Metazoa</taxon>
        <taxon>Ecdysozoa</taxon>
        <taxon>Nematoda</taxon>
        <taxon>Chromadorea</taxon>
        <taxon>Rhabditida</taxon>
        <taxon>Rhabditina</taxon>
        <taxon>Rhabditomorpha</taxon>
        <taxon>Rhabditoidea</taxon>
        <taxon>Rhabditidae</taxon>
        <taxon>Peloderinae</taxon>
        <taxon>Caenorhabditis</taxon>
    </lineage>
</organism>
<reference evidence="3" key="1">
    <citation type="submission" date="2022-11" db="EMBL/GenBank/DDBJ databases">
        <authorList>
            <person name="Kikuchi T."/>
        </authorList>
    </citation>
    <scope>NUCLEOTIDE SEQUENCE</scope>
    <source>
        <strain evidence="3">PS1010</strain>
    </source>
</reference>
<protein>
    <submittedName>
        <fullName evidence="3">Uncharacterized protein</fullName>
    </submittedName>
</protein>
<feature type="region of interest" description="Disordered" evidence="2">
    <location>
        <begin position="56"/>
        <end position="79"/>
    </location>
</feature>
<sequence length="318" mass="37077">MNKIRAVIPSWRKKNYYDEEGYSSSSELSKTLSDSQFILRPSSNYYSFSEGTVSSAKSRDFEADSESNAPPKFRENSKNIPKMMPTLTSIRHFMTEHYDDLTTIEEMTTVDQEGTVDEEEEEEDTVVEDIEEYYEEYDEEEEDDDTTIDVPLTRKVGEFKNSSFRSFPFSYRIVESEMNKLFDMLQVDEQIPSGSGTQRQKKLSIKEPISKIYYHDPSKTETLDYNPNPKPKNKPKSSLTRIESIPKGILKKSTSFAIYEEIDGDHLEPMPVDIRPDLPDRKPIRAWDYCTTIERRKKLPSLHQSNSFASYFLRKINF</sequence>
<dbReference type="OrthoDB" id="5815347at2759"/>
<dbReference type="AlphaFoldDB" id="A0A9P1MY52"/>
<keyword evidence="4" id="KW-1185">Reference proteome</keyword>
<evidence type="ECO:0000256" key="2">
    <source>
        <dbReference type="SAM" id="MobiDB-lite"/>
    </source>
</evidence>
<gene>
    <name evidence="3" type="ORF">CAMP_LOCUS2988</name>
</gene>
<comment type="caution">
    <text evidence="3">The sequence shown here is derived from an EMBL/GenBank/DDBJ whole genome shotgun (WGS) entry which is preliminary data.</text>
</comment>